<keyword evidence="4" id="KW-1185">Reference proteome</keyword>
<organism evidence="3 4">
    <name type="scientific">Phenylobacterium deserti</name>
    <dbReference type="NCBI Taxonomy" id="1914756"/>
    <lineage>
        <taxon>Bacteria</taxon>
        <taxon>Pseudomonadati</taxon>
        <taxon>Pseudomonadota</taxon>
        <taxon>Alphaproteobacteria</taxon>
        <taxon>Caulobacterales</taxon>
        <taxon>Caulobacteraceae</taxon>
        <taxon>Phenylobacterium</taxon>
    </lineage>
</organism>
<dbReference type="SUPFAM" id="SSF51182">
    <property type="entry name" value="RmlC-like cupins"/>
    <property type="match status" value="1"/>
</dbReference>
<dbReference type="PANTHER" id="PTHR35848">
    <property type="entry name" value="OXALATE-BINDING PROTEIN"/>
    <property type="match status" value="1"/>
</dbReference>
<dbReference type="CDD" id="cd02209">
    <property type="entry name" value="cupin_XRE_C"/>
    <property type="match status" value="1"/>
</dbReference>
<dbReference type="Gene3D" id="2.60.120.10">
    <property type="entry name" value="Jelly Rolls"/>
    <property type="match status" value="1"/>
</dbReference>
<name>A0A328AUB9_9CAUL</name>
<proteinExistence type="predicted"/>
<accession>A0A328AUB9</accession>
<dbReference type="InterPro" id="IPR014710">
    <property type="entry name" value="RmlC-like_jellyroll"/>
</dbReference>
<protein>
    <submittedName>
        <fullName evidence="3">Cupin domain-containing protein</fullName>
    </submittedName>
</protein>
<reference evidence="4" key="1">
    <citation type="submission" date="2018-05" db="EMBL/GenBank/DDBJ databases">
        <authorList>
            <person name="Li X."/>
        </authorList>
    </citation>
    <scope>NUCLEOTIDE SEQUENCE [LARGE SCALE GENOMIC DNA]</scope>
    <source>
        <strain evidence="4">YIM 73061</strain>
    </source>
</reference>
<dbReference type="InterPro" id="IPR051610">
    <property type="entry name" value="GPI/OXD"/>
</dbReference>
<evidence type="ECO:0000313" key="4">
    <source>
        <dbReference type="Proteomes" id="UP000249725"/>
    </source>
</evidence>
<dbReference type="RefSeq" id="WP_111514639.1">
    <property type="nucleotide sequence ID" value="NZ_QFYR01000001.1"/>
</dbReference>
<dbReference type="GO" id="GO:0046872">
    <property type="term" value="F:metal ion binding"/>
    <property type="evidence" value="ECO:0007669"/>
    <property type="project" value="UniProtKB-KW"/>
</dbReference>
<keyword evidence="1" id="KW-0479">Metal-binding</keyword>
<dbReference type="InterPro" id="IPR013096">
    <property type="entry name" value="Cupin_2"/>
</dbReference>
<dbReference type="Pfam" id="PF07883">
    <property type="entry name" value="Cupin_2"/>
    <property type="match status" value="1"/>
</dbReference>
<dbReference type="OrthoDB" id="9792093at2"/>
<dbReference type="PANTHER" id="PTHR35848:SF6">
    <property type="entry name" value="CUPIN TYPE-2 DOMAIN-CONTAINING PROTEIN"/>
    <property type="match status" value="1"/>
</dbReference>
<comment type="caution">
    <text evidence="3">The sequence shown here is derived from an EMBL/GenBank/DDBJ whole genome shotgun (WGS) entry which is preliminary data.</text>
</comment>
<dbReference type="InterPro" id="IPR011051">
    <property type="entry name" value="RmlC_Cupin_sf"/>
</dbReference>
<gene>
    <name evidence="3" type="ORF">DJ018_02620</name>
</gene>
<feature type="domain" description="Cupin type-2" evidence="2">
    <location>
        <begin position="69"/>
        <end position="134"/>
    </location>
</feature>
<evidence type="ECO:0000256" key="1">
    <source>
        <dbReference type="ARBA" id="ARBA00022723"/>
    </source>
</evidence>
<dbReference type="EMBL" id="QFYR01000001">
    <property type="protein sequence ID" value="RAK58189.1"/>
    <property type="molecule type" value="Genomic_DNA"/>
</dbReference>
<sequence length="144" mass="15391">MLRVRDAVIAVAAALIGGSVVAVVQAQPNLIGPSVYDWTKMSATATPHGTHRQVMRGPTKALAELEVHVTTLNPGLSSHAPHTHENEELVIIREGTVEVLNDGAWKRLGPGSIIFNASNSPHALRNVGSNPAVYDVVNWTPPKR</sequence>
<evidence type="ECO:0000259" key="2">
    <source>
        <dbReference type="Pfam" id="PF07883"/>
    </source>
</evidence>
<dbReference type="Proteomes" id="UP000249725">
    <property type="component" value="Unassembled WGS sequence"/>
</dbReference>
<dbReference type="AlphaFoldDB" id="A0A328AUB9"/>
<evidence type="ECO:0000313" key="3">
    <source>
        <dbReference type="EMBL" id="RAK58189.1"/>
    </source>
</evidence>